<feature type="compositionally biased region" description="Basic and acidic residues" evidence="1">
    <location>
        <begin position="290"/>
        <end position="308"/>
    </location>
</feature>
<reference evidence="2 3" key="1">
    <citation type="journal article" date="2015" name="Fungal Genet. Biol.">
        <title>Evolution of novel wood decay mechanisms in Agaricales revealed by the genome sequences of Fistulina hepatica and Cylindrobasidium torrendii.</title>
        <authorList>
            <person name="Floudas D."/>
            <person name="Held B.W."/>
            <person name="Riley R."/>
            <person name="Nagy L.G."/>
            <person name="Koehler G."/>
            <person name="Ransdell A.S."/>
            <person name="Younus H."/>
            <person name="Chow J."/>
            <person name="Chiniquy J."/>
            <person name="Lipzen A."/>
            <person name="Tritt A."/>
            <person name="Sun H."/>
            <person name="Haridas S."/>
            <person name="LaButti K."/>
            <person name="Ohm R.A."/>
            <person name="Kues U."/>
            <person name="Blanchette R.A."/>
            <person name="Grigoriev I.V."/>
            <person name="Minto R.E."/>
            <person name="Hibbett D.S."/>
        </authorList>
    </citation>
    <scope>NUCLEOTIDE SEQUENCE [LARGE SCALE GENOMIC DNA]</scope>
    <source>
        <strain evidence="2 3">ATCC 64428</strain>
    </source>
</reference>
<sequence>MSQPQGSHSKESALNATTGKRARTPLSMLRYSTTLPQDSCEKGLYADRYLKSVNLKSTVVFSGGHTFSERQQTTKRTQLVSVDKAPQDHVEEFNSDSSVEFEKAYVQELSCCAELLVCAIQRRNHAIAFIKSAHNLRDAFESAERGGTLFRTATLLEPVTACACLRHEDGLYNLWVAVKKTIERCSKKPCQNRDEIAKRAKELTGTGIAQFIHPQLMEMGCAMIEASNGNAHTTFVDTRYTSVTSIVVAAMRLFNLFSENVDTTKIAISVSMKSPFWGHLRKVGPLDPIDSGRDPSCRDTAKERRPNEPHSYFRTGACSSLSQSLGLGNVDASGPNQILEWTETTTGRAYRDLKDHPGMQSVRAITAWCHRHLPSTELIGTDFSQLAEILPLWDFNGIVLSRQQIDQMKVCQYNLEAVDLQNFSDAHAEGNTDEMEQSMAGVTYPLLSVLNDAMRGVENAVFRELTVQLALSVPCVDAPSDWADYLIKRDIHTCFKKSMGRATTVRQPAGSQR</sequence>
<dbReference type="Gene3D" id="3.20.20.70">
    <property type="entry name" value="Aldolase class I"/>
    <property type="match status" value="1"/>
</dbReference>
<accession>A0A0D7AQ22</accession>
<gene>
    <name evidence="2" type="ORF">FISHEDRAFT_54836</name>
</gene>
<evidence type="ECO:0000313" key="3">
    <source>
        <dbReference type="Proteomes" id="UP000054144"/>
    </source>
</evidence>
<dbReference type="OrthoDB" id="2015515at2759"/>
<evidence type="ECO:0000256" key="1">
    <source>
        <dbReference type="SAM" id="MobiDB-lite"/>
    </source>
</evidence>
<dbReference type="AlphaFoldDB" id="A0A0D7AQ22"/>
<name>A0A0D7AQ22_9AGAR</name>
<protein>
    <submittedName>
        <fullName evidence="2">Uncharacterized protein</fullName>
    </submittedName>
</protein>
<dbReference type="InterPro" id="IPR013785">
    <property type="entry name" value="Aldolase_TIM"/>
</dbReference>
<dbReference type="Proteomes" id="UP000054144">
    <property type="component" value="Unassembled WGS sequence"/>
</dbReference>
<proteinExistence type="predicted"/>
<organism evidence="2 3">
    <name type="scientific">Fistulina hepatica ATCC 64428</name>
    <dbReference type="NCBI Taxonomy" id="1128425"/>
    <lineage>
        <taxon>Eukaryota</taxon>
        <taxon>Fungi</taxon>
        <taxon>Dikarya</taxon>
        <taxon>Basidiomycota</taxon>
        <taxon>Agaricomycotina</taxon>
        <taxon>Agaricomycetes</taxon>
        <taxon>Agaricomycetidae</taxon>
        <taxon>Agaricales</taxon>
        <taxon>Fistulinaceae</taxon>
        <taxon>Fistulina</taxon>
    </lineage>
</organism>
<keyword evidence="3" id="KW-1185">Reference proteome</keyword>
<dbReference type="EMBL" id="KN881583">
    <property type="protein sequence ID" value="KIY53839.1"/>
    <property type="molecule type" value="Genomic_DNA"/>
</dbReference>
<evidence type="ECO:0000313" key="2">
    <source>
        <dbReference type="EMBL" id="KIY53839.1"/>
    </source>
</evidence>
<feature type="region of interest" description="Disordered" evidence="1">
    <location>
        <begin position="288"/>
        <end position="313"/>
    </location>
</feature>